<dbReference type="PANTHER" id="PTHR31672">
    <property type="entry name" value="BNACNNG10540D PROTEIN"/>
    <property type="match status" value="1"/>
</dbReference>
<protein>
    <recommendedName>
        <fullName evidence="1">F-box domain-containing protein</fullName>
    </recommendedName>
</protein>
<dbReference type="SMART" id="SM00256">
    <property type="entry name" value="FBOX"/>
    <property type="match status" value="1"/>
</dbReference>
<dbReference type="InterPro" id="IPR013187">
    <property type="entry name" value="F-box-assoc_dom_typ3"/>
</dbReference>
<sequence>MQKSINDLPLELFQAILLRVQAKDLFRLKFVSKLWFSLISDSNFVELHLHHSSGFAPSLFFNKNNEEARLVDLHALYNEDEEILHAAIKDVPLPFGNNKKERDSYYFVVPGSYRGFVFLHREPGFIIIWNPVTGSCKKVSHGYSIKKDAILYGVAYDASNDDYLIVIAAKRYRVDCFSLRTNSWIKIDAVFPFPISILRQCLFYSPGLFFNGAIHWMIIQDSCYKDMLIFDVKERSFSTMALPEKDHVGTLSDLVILGECLALYLLSYDNGKKTKIWVMKEYKVQSSWTLYQIHNICMIPLVLSSNGSDFIMQDTKGDKIYKCNLEGELLQCFQLFSDVIHGAFFRRCTVYTQSLATLPNNN</sequence>
<comment type="caution">
    <text evidence="2">The sequence shown here is derived from an EMBL/GenBank/DDBJ whole genome shotgun (WGS) entry which is preliminary data.</text>
</comment>
<keyword evidence="3" id="KW-1185">Reference proteome</keyword>
<dbReference type="InterPro" id="IPR001810">
    <property type="entry name" value="F-box_dom"/>
</dbReference>
<dbReference type="InterPro" id="IPR017451">
    <property type="entry name" value="F-box-assoc_interact_dom"/>
</dbReference>
<evidence type="ECO:0000313" key="2">
    <source>
        <dbReference type="EMBL" id="RYR60283.1"/>
    </source>
</evidence>
<reference evidence="2 3" key="1">
    <citation type="submission" date="2019-01" db="EMBL/GenBank/DDBJ databases">
        <title>Sequencing of cultivated peanut Arachis hypogaea provides insights into genome evolution and oil improvement.</title>
        <authorList>
            <person name="Chen X."/>
        </authorList>
    </citation>
    <scope>NUCLEOTIDE SEQUENCE [LARGE SCALE GENOMIC DNA]</scope>
    <source>
        <strain evidence="3">cv. Fuhuasheng</strain>
        <tissue evidence="2">Leaves</tissue>
    </source>
</reference>
<dbReference type="PANTHER" id="PTHR31672:SF13">
    <property type="entry name" value="F-BOX PROTEIN CPR30-LIKE"/>
    <property type="match status" value="1"/>
</dbReference>
<evidence type="ECO:0000259" key="1">
    <source>
        <dbReference type="PROSITE" id="PS50181"/>
    </source>
</evidence>
<proteinExistence type="predicted"/>
<accession>A0A445DAU3</accession>
<dbReference type="Gene3D" id="1.20.1280.50">
    <property type="match status" value="1"/>
</dbReference>
<dbReference type="SUPFAM" id="SSF101898">
    <property type="entry name" value="NHL repeat"/>
    <property type="match status" value="1"/>
</dbReference>
<dbReference type="PROSITE" id="PS50181">
    <property type="entry name" value="FBOX"/>
    <property type="match status" value="1"/>
</dbReference>
<gene>
    <name evidence="2" type="ORF">Ahy_A04g017360</name>
</gene>
<dbReference type="SUPFAM" id="SSF81383">
    <property type="entry name" value="F-box domain"/>
    <property type="match status" value="1"/>
</dbReference>
<dbReference type="AlphaFoldDB" id="A0A445DAU3"/>
<dbReference type="InterPro" id="IPR050796">
    <property type="entry name" value="SCF_F-box_component"/>
</dbReference>
<dbReference type="Pfam" id="PF08268">
    <property type="entry name" value="FBA_3"/>
    <property type="match status" value="1"/>
</dbReference>
<dbReference type="NCBIfam" id="TIGR01640">
    <property type="entry name" value="F_box_assoc_1"/>
    <property type="match status" value="1"/>
</dbReference>
<organism evidence="2 3">
    <name type="scientific">Arachis hypogaea</name>
    <name type="common">Peanut</name>
    <dbReference type="NCBI Taxonomy" id="3818"/>
    <lineage>
        <taxon>Eukaryota</taxon>
        <taxon>Viridiplantae</taxon>
        <taxon>Streptophyta</taxon>
        <taxon>Embryophyta</taxon>
        <taxon>Tracheophyta</taxon>
        <taxon>Spermatophyta</taxon>
        <taxon>Magnoliopsida</taxon>
        <taxon>eudicotyledons</taxon>
        <taxon>Gunneridae</taxon>
        <taxon>Pentapetalae</taxon>
        <taxon>rosids</taxon>
        <taxon>fabids</taxon>
        <taxon>Fabales</taxon>
        <taxon>Fabaceae</taxon>
        <taxon>Papilionoideae</taxon>
        <taxon>50 kb inversion clade</taxon>
        <taxon>dalbergioids sensu lato</taxon>
        <taxon>Dalbergieae</taxon>
        <taxon>Pterocarpus clade</taxon>
        <taxon>Arachis</taxon>
    </lineage>
</organism>
<name>A0A445DAU3_ARAHY</name>
<feature type="domain" description="F-box" evidence="1">
    <location>
        <begin position="2"/>
        <end position="47"/>
    </location>
</feature>
<dbReference type="InterPro" id="IPR036047">
    <property type="entry name" value="F-box-like_dom_sf"/>
</dbReference>
<dbReference type="Pfam" id="PF00646">
    <property type="entry name" value="F-box"/>
    <property type="match status" value="1"/>
</dbReference>
<dbReference type="STRING" id="3818.A0A445DAU3"/>
<dbReference type="Proteomes" id="UP000289738">
    <property type="component" value="Chromosome A04"/>
</dbReference>
<dbReference type="EMBL" id="SDMP01000004">
    <property type="protein sequence ID" value="RYR60283.1"/>
    <property type="molecule type" value="Genomic_DNA"/>
</dbReference>
<evidence type="ECO:0000313" key="3">
    <source>
        <dbReference type="Proteomes" id="UP000289738"/>
    </source>
</evidence>